<evidence type="ECO:0000256" key="1">
    <source>
        <dbReference type="SAM" id="MobiDB-lite"/>
    </source>
</evidence>
<organism evidence="2 3">
    <name type="scientific">Solanum commersonii</name>
    <name type="common">Commerson's wild potato</name>
    <name type="synonym">Commerson's nightshade</name>
    <dbReference type="NCBI Taxonomy" id="4109"/>
    <lineage>
        <taxon>Eukaryota</taxon>
        <taxon>Viridiplantae</taxon>
        <taxon>Streptophyta</taxon>
        <taxon>Embryophyta</taxon>
        <taxon>Tracheophyta</taxon>
        <taxon>Spermatophyta</taxon>
        <taxon>Magnoliopsida</taxon>
        <taxon>eudicotyledons</taxon>
        <taxon>Gunneridae</taxon>
        <taxon>Pentapetalae</taxon>
        <taxon>asterids</taxon>
        <taxon>lamiids</taxon>
        <taxon>Solanales</taxon>
        <taxon>Solanaceae</taxon>
        <taxon>Solanoideae</taxon>
        <taxon>Solaneae</taxon>
        <taxon>Solanum</taxon>
    </lineage>
</organism>
<gene>
    <name evidence="2" type="ORF">H5410_022388</name>
</gene>
<feature type="compositionally biased region" description="Polar residues" evidence="1">
    <location>
        <begin position="62"/>
        <end position="71"/>
    </location>
</feature>
<feature type="compositionally biased region" description="Basic and acidic residues" evidence="1">
    <location>
        <begin position="74"/>
        <end position="99"/>
    </location>
</feature>
<keyword evidence="3" id="KW-1185">Reference proteome</keyword>
<dbReference type="OrthoDB" id="1324830at2759"/>
<dbReference type="Proteomes" id="UP000824120">
    <property type="component" value="Chromosome 4"/>
</dbReference>
<comment type="caution">
    <text evidence="2">The sequence shown here is derived from an EMBL/GenBank/DDBJ whole genome shotgun (WGS) entry which is preliminary data.</text>
</comment>
<evidence type="ECO:0000313" key="3">
    <source>
        <dbReference type="Proteomes" id="UP000824120"/>
    </source>
</evidence>
<sequence length="129" mass="15003">MKRTYGVFQVEEVFYSGYLRPGDNQGWNSKSVKGGSSFNYLRPGENKCWNSTRCEEGFHPRYQQQQGNQGWNHYRSEERRSVLSPEEKDQVSGKREQLTHRQAILQSSTMPPNDPKHDDAEGWCKTAMN</sequence>
<protein>
    <submittedName>
        <fullName evidence="2">Uncharacterized protein</fullName>
    </submittedName>
</protein>
<accession>A0A9J5ZDU3</accession>
<dbReference type="AlphaFoldDB" id="A0A9J5ZDU3"/>
<proteinExistence type="predicted"/>
<reference evidence="2 3" key="1">
    <citation type="submission" date="2020-09" db="EMBL/GenBank/DDBJ databases">
        <title>De no assembly of potato wild relative species, Solanum commersonii.</title>
        <authorList>
            <person name="Cho K."/>
        </authorList>
    </citation>
    <scope>NUCLEOTIDE SEQUENCE [LARGE SCALE GENOMIC DNA]</scope>
    <source>
        <strain evidence="2">LZ3.2</strain>
        <tissue evidence="2">Leaf</tissue>
    </source>
</reference>
<evidence type="ECO:0000313" key="2">
    <source>
        <dbReference type="EMBL" id="KAG5611107.1"/>
    </source>
</evidence>
<dbReference type="EMBL" id="JACXVP010000004">
    <property type="protein sequence ID" value="KAG5611107.1"/>
    <property type="molecule type" value="Genomic_DNA"/>
</dbReference>
<name>A0A9J5ZDU3_SOLCO</name>
<feature type="region of interest" description="Disordered" evidence="1">
    <location>
        <begin position="61"/>
        <end position="129"/>
    </location>
</feature>